<evidence type="ECO:0000313" key="3">
    <source>
        <dbReference type="Proteomes" id="UP000886998"/>
    </source>
</evidence>
<accession>A0A8X7CL23</accession>
<reference evidence="2" key="1">
    <citation type="submission" date="2020-08" db="EMBL/GenBank/DDBJ databases">
        <title>Multicomponent nature underlies the extraordinary mechanical properties of spider dragline silk.</title>
        <authorList>
            <person name="Kono N."/>
            <person name="Nakamura H."/>
            <person name="Mori M."/>
            <person name="Yoshida Y."/>
            <person name="Ohtoshi R."/>
            <person name="Malay A.D."/>
            <person name="Moran D.A.P."/>
            <person name="Tomita M."/>
            <person name="Numata K."/>
            <person name="Arakawa K."/>
        </authorList>
    </citation>
    <scope>NUCLEOTIDE SEQUENCE</scope>
</reference>
<protein>
    <submittedName>
        <fullName evidence="2">Uncharacterized protein</fullName>
    </submittedName>
</protein>
<evidence type="ECO:0000256" key="1">
    <source>
        <dbReference type="SAM" id="MobiDB-lite"/>
    </source>
</evidence>
<proteinExistence type="predicted"/>
<feature type="region of interest" description="Disordered" evidence="1">
    <location>
        <begin position="1"/>
        <end position="28"/>
    </location>
</feature>
<feature type="compositionally biased region" description="Low complexity" evidence="1">
    <location>
        <begin position="1"/>
        <end position="11"/>
    </location>
</feature>
<gene>
    <name evidence="2" type="primary">AVEN_55850_1</name>
    <name evidence="2" type="ORF">TNIN_24791</name>
</gene>
<evidence type="ECO:0000313" key="2">
    <source>
        <dbReference type="EMBL" id="GFY76954.1"/>
    </source>
</evidence>
<feature type="compositionally biased region" description="Polar residues" evidence="1">
    <location>
        <begin position="101"/>
        <end position="126"/>
    </location>
</feature>
<feature type="compositionally biased region" description="Basic and acidic residues" evidence="1">
    <location>
        <begin position="209"/>
        <end position="225"/>
    </location>
</feature>
<organism evidence="2 3">
    <name type="scientific">Trichonephila inaurata madagascariensis</name>
    <dbReference type="NCBI Taxonomy" id="2747483"/>
    <lineage>
        <taxon>Eukaryota</taxon>
        <taxon>Metazoa</taxon>
        <taxon>Ecdysozoa</taxon>
        <taxon>Arthropoda</taxon>
        <taxon>Chelicerata</taxon>
        <taxon>Arachnida</taxon>
        <taxon>Araneae</taxon>
        <taxon>Araneomorphae</taxon>
        <taxon>Entelegynae</taxon>
        <taxon>Araneoidea</taxon>
        <taxon>Nephilidae</taxon>
        <taxon>Trichonephila</taxon>
        <taxon>Trichonephila inaurata</taxon>
    </lineage>
</organism>
<feature type="compositionally biased region" description="Basic and acidic residues" evidence="1">
    <location>
        <begin position="190"/>
        <end position="199"/>
    </location>
</feature>
<comment type="caution">
    <text evidence="2">The sequence shown here is derived from an EMBL/GenBank/DDBJ whole genome shotgun (WGS) entry which is preliminary data.</text>
</comment>
<dbReference type="AlphaFoldDB" id="A0A8X7CL23"/>
<feature type="region of interest" description="Disordered" evidence="1">
    <location>
        <begin position="101"/>
        <end position="139"/>
    </location>
</feature>
<name>A0A8X7CL23_9ARAC</name>
<dbReference type="EMBL" id="BMAV01022243">
    <property type="protein sequence ID" value="GFY76954.1"/>
    <property type="molecule type" value="Genomic_DNA"/>
</dbReference>
<keyword evidence="3" id="KW-1185">Reference proteome</keyword>
<feature type="region of interest" description="Disordered" evidence="1">
    <location>
        <begin position="168"/>
        <end position="225"/>
    </location>
</feature>
<dbReference type="Proteomes" id="UP000886998">
    <property type="component" value="Unassembled WGS sequence"/>
</dbReference>
<dbReference type="OrthoDB" id="6434780at2759"/>
<sequence>MNSSSSSLDLSSDGDECEPTTPGSGASSLYLSACSGSSDSFEEATLALVTETPSLDYVKFPVDDFNISNRQLRSSEATLRGSNLGDISEEQVTSETISMRSNISNPSLTDSSTVDLQSASFPSTLKTSRKNRFTGSPAQPIEPTVLVINDLNLKSVSAPVLLRQKRHVANTTHKAPESSSSDSSPPTGTRSKDSERVGPKDQVPARAHSAKEFNEEGSCKISTKDIGENFNSYDIVTNSLKLLLK</sequence>